<organism evidence="1">
    <name type="scientific">Thermoleptolyngbya oregonensis NK1-22</name>
    <dbReference type="NCBI Taxonomy" id="2547457"/>
    <lineage>
        <taxon>Bacteria</taxon>
        <taxon>Bacillati</taxon>
        <taxon>Cyanobacteriota</taxon>
        <taxon>Cyanophyceae</taxon>
        <taxon>Oculatellales</taxon>
        <taxon>Oculatellaceae</taxon>
        <taxon>Thermoleptolyngbya</taxon>
    </lineage>
</organism>
<accession>A0AA96Y6F4</accession>
<evidence type="ECO:0000313" key="1">
    <source>
        <dbReference type="EMBL" id="WOB44504.1"/>
    </source>
</evidence>
<reference evidence="1" key="1">
    <citation type="submission" date="2020-05" db="EMBL/GenBank/DDBJ databases">
        <authorList>
            <person name="Zhu T."/>
            <person name="Keshari N."/>
            <person name="Lu X."/>
        </authorList>
    </citation>
    <scope>NUCLEOTIDE SEQUENCE</scope>
    <source>
        <strain evidence="1">NK1-22</strain>
    </source>
</reference>
<dbReference type="RefSeq" id="WP_316787574.1">
    <property type="nucleotide sequence ID" value="NZ_CP053540.1"/>
</dbReference>
<name>A0AA96Y6F4_9CYAN</name>
<proteinExistence type="predicted"/>
<dbReference type="EMBL" id="CP053540">
    <property type="protein sequence ID" value="WOB44504.1"/>
    <property type="molecule type" value="Genomic_DNA"/>
</dbReference>
<gene>
    <name evidence="1" type="ORF">HNI00_16115</name>
</gene>
<sequence length="85" mass="9473">MIELLSVTPNESGFEALISDGGTQNSYQFSVEEIDLNGQPLQLIRSDKSLFEKYKFEQGPYFRAGQAVKRVIAGEEVTFPVKLDG</sequence>
<dbReference type="AlphaFoldDB" id="A0AA96Y6F4"/>
<protein>
    <submittedName>
        <fullName evidence="1">Uncharacterized protein</fullName>
    </submittedName>
</protein>
<dbReference type="KEGG" id="tog:HNI00_16115"/>